<dbReference type="AlphaFoldDB" id="A0A146KJU9"/>
<organism evidence="1">
    <name type="scientific">Trepomonas sp. PC1</name>
    <dbReference type="NCBI Taxonomy" id="1076344"/>
    <lineage>
        <taxon>Eukaryota</taxon>
        <taxon>Metamonada</taxon>
        <taxon>Diplomonadida</taxon>
        <taxon>Hexamitidae</taxon>
        <taxon>Hexamitinae</taxon>
        <taxon>Trepomonas</taxon>
    </lineage>
</organism>
<evidence type="ECO:0000313" key="1">
    <source>
        <dbReference type="EMBL" id="JAP95539.1"/>
    </source>
</evidence>
<sequence>MLDKKKIIDTIAYELQIMGFGDANSFTQDYSKMNEVITNCKVFPWNQVADRLDMDRWRLYHWYFETFQRMILGAVSKEDQIIMKNLIKDAVQKNIQLTKQYQQYIKSQLKTDYHRSSFSIAFNNQKRQILKEMDKAPGQVRYQEIERFLETKQTQIREIRESRQTSMISEPQTPQILQTFKQFVPVIQNASKEKLFEFMNEPSTTTNDVLAGMNQKIQQYQTQLEDKKAISEKFGEVLENQQIEYLLSQLKKLEDDTKDLI</sequence>
<gene>
    <name evidence="1" type="ORF">TPC1_11440</name>
</gene>
<name>A0A146KJU9_9EUKA</name>
<reference evidence="1" key="1">
    <citation type="submission" date="2015-07" db="EMBL/GenBank/DDBJ databases">
        <title>Adaptation to a free-living lifestyle via gene acquisitions in the diplomonad Trepomonas sp. PC1.</title>
        <authorList>
            <person name="Xu F."/>
            <person name="Jerlstrom-Hultqvist J."/>
            <person name="Kolisko M."/>
            <person name="Simpson A.G.B."/>
            <person name="Roger A.J."/>
            <person name="Svard S.G."/>
            <person name="Andersson J.O."/>
        </authorList>
    </citation>
    <scope>NUCLEOTIDE SEQUENCE</scope>
    <source>
        <strain evidence="1">PC1</strain>
    </source>
</reference>
<dbReference type="EMBL" id="GDID01001067">
    <property type="protein sequence ID" value="JAP95539.1"/>
    <property type="molecule type" value="Transcribed_RNA"/>
</dbReference>
<protein>
    <submittedName>
        <fullName evidence="1">Uncharacterized protein</fullName>
    </submittedName>
</protein>
<proteinExistence type="predicted"/>
<accession>A0A146KJU9</accession>